<feature type="region of interest" description="Disordered" evidence="1">
    <location>
        <begin position="48"/>
        <end position="90"/>
    </location>
</feature>
<keyword evidence="3" id="KW-1185">Reference proteome</keyword>
<sequence length="133" mass="14225">MMLTVTPTPKINLFLQICSLLGFSPGTLLSHLPPLSYQTLLPCLHPSKVSHTQPSNYAPSPFPSYDASDNMPSSASPAPPQTGRLHPNGGLSAALRMSLRYFGSGRVLLLRGEPGTAVSRGGMRGRGRSLQRK</sequence>
<dbReference type="Proteomes" id="UP000308652">
    <property type="component" value="Unassembled WGS sequence"/>
</dbReference>
<dbReference type="AlphaFoldDB" id="A0A5C3LZC7"/>
<protein>
    <submittedName>
        <fullName evidence="2">Uncharacterized protein</fullName>
    </submittedName>
</protein>
<feature type="compositionally biased region" description="Polar residues" evidence="1">
    <location>
        <begin position="49"/>
        <end position="58"/>
    </location>
</feature>
<evidence type="ECO:0000256" key="1">
    <source>
        <dbReference type="SAM" id="MobiDB-lite"/>
    </source>
</evidence>
<name>A0A5C3LZC7_9AGAR</name>
<proteinExistence type="predicted"/>
<reference evidence="2 3" key="1">
    <citation type="journal article" date="2019" name="Nat. Ecol. Evol.">
        <title>Megaphylogeny resolves global patterns of mushroom evolution.</title>
        <authorList>
            <person name="Varga T."/>
            <person name="Krizsan K."/>
            <person name="Foldi C."/>
            <person name="Dima B."/>
            <person name="Sanchez-Garcia M."/>
            <person name="Sanchez-Ramirez S."/>
            <person name="Szollosi G.J."/>
            <person name="Szarkandi J.G."/>
            <person name="Papp V."/>
            <person name="Albert L."/>
            <person name="Andreopoulos W."/>
            <person name="Angelini C."/>
            <person name="Antonin V."/>
            <person name="Barry K.W."/>
            <person name="Bougher N.L."/>
            <person name="Buchanan P."/>
            <person name="Buyck B."/>
            <person name="Bense V."/>
            <person name="Catcheside P."/>
            <person name="Chovatia M."/>
            <person name="Cooper J."/>
            <person name="Damon W."/>
            <person name="Desjardin D."/>
            <person name="Finy P."/>
            <person name="Geml J."/>
            <person name="Haridas S."/>
            <person name="Hughes K."/>
            <person name="Justo A."/>
            <person name="Karasinski D."/>
            <person name="Kautmanova I."/>
            <person name="Kiss B."/>
            <person name="Kocsube S."/>
            <person name="Kotiranta H."/>
            <person name="LaButti K.M."/>
            <person name="Lechner B.E."/>
            <person name="Liimatainen K."/>
            <person name="Lipzen A."/>
            <person name="Lukacs Z."/>
            <person name="Mihaltcheva S."/>
            <person name="Morgado L.N."/>
            <person name="Niskanen T."/>
            <person name="Noordeloos M.E."/>
            <person name="Ohm R.A."/>
            <person name="Ortiz-Santana B."/>
            <person name="Ovrebo C."/>
            <person name="Racz N."/>
            <person name="Riley R."/>
            <person name="Savchenko A."/>
            <person name="Shiryaev A."/>
            <person name="Soop K."/>
            <person name="Spirin V."/>
            <person name="Szebenyi C."/>
            <person name="Tomsovsky M."/>
            <person name="Tulloss R.E."/>
            <person name="Uehling J."/>
            <person name="Grigoriev I.V."/>
            <person name="Vagvolgyi C."/>
            <person name="Papp T."/>
            <person name="Martin F.M."/>
            <person name="Miettinen O."/>
            <person name="Hibbett D.S."/>
            <person name="Nagy L.G."/>
        </authorList>
    </citation>
    <scope>NUCLEOTIDE SEQUENCE [LARGE SCALE GENOMIC DNA]</scope>
    <source>
        <strain evidence="2 3">CBS 166.37</strain>
    </source>
</reference>
<gene>
    <name evidence="2" type="ORF">BDQ12DRAFT_685333</name>
</gene>
<evidence type="ECO:0000313" key="3">
    <source>
        <dbReference type="Proteomes" id="UP000308652"/>
    </source>
</evidence>
<evidence type="ECO:0000313" key="2">
    <source>
        <dbReference type="EMBL" id="TFK37446.1"/>
    </source>
</evidence>
<dbReference type="EMBL" id="ML213608">
    <property type="protein sequence ID" value="TFK37446.1"/>
    <property type="molecule type" value="Genomic_DNA"/>
</dbReference>
<accession>A0A5C3LZC7</accession>
<organism evidence="2 3">
    <name type="scientific">Crucibulum laeve</name>
    <dbReference type="NCBI Taxonomy" id="68775"/>
    <lineage>
        <taxon>Eukaryota</taxon>
        <taxon>Fungi</taxon>
        <taxon>Dikarya</taxon>
        <taxon>Basidiomycota</taxon>
        <taxon>Agaricomycotina</taxon>
        <taxon>Agaricomycetes</taxon>
        <taxon>Agaricomycetidae</taxon>
        <taxon>Agaricales</taxon>
        <taxon>Agaricineae</taxon>
        <taxon>Nidulariaceae</taxon>
        <taxon>Crucibulum</taxon>
    </lineage>
</organism>